<protein>
    <submittedName>
        <fullName evidence="1">Uncharacterized protein</fullName>
    </submittedName>
</protein>
<dbReference type="HOGENOM" id="CLU_2709413_0_0_1"/>
<accession>B9MX54</accession>
<sequence length="73" mass="8337">MKQEELVEEVVDASSLAAGIGPSKEPRKKEEELVKFYRSCNPQMSTYYYATSMEENPKIICAHLKVIKIIQKS</sequence>
<proteinExistence type="predicted"/>
<dbReference type="InParanoid" id="B9MX54"/>
<evidence type="ECO:0000313" key="2">
    <source>
        <dbReference type="Proteomes" id="UP000006729"/>
    </source>
</evidence>
<dbReference type="Proteomes" id="UP000006729">
    <property type="component" value="Chromosome 17"/>
</dbReference>
<dbReference type="EMBL" id="CM009306">
    <property type="protein sequence ID" value="PNS96940.1"/>
    <property type="molecule type" value="Genomic_DNA"/>
</dbReference>
<keyword evidence="2" id="KW-1185">Reference proteome</keyword>
<gene>
    <name evidence="1" type="ORF">POPTR_017G147800</name>
</gene>
<organism evidence="1 2">
    <name type="scientific">Populus trichocarpa</name>
    <name type="common">Western balsam poplar</name>
    <name type="synonym">Populus balsamifera subsp. trichocarpa</name>
    <dbReference type="NCBI Taxonomy" id="3694"/>
    <lineage>
        <taxon>Eukaryota</taxon>
        <taxon>Viridiplantae</taxon>
        <taxon>Streptophyta</taxon>
        <taxon>Embryophyta</taxon>
        <taxon>Tracheophyta</taxon>
        <taxon>Spermatophyta</taxon>
        <taxon>Magnoliopsida</taxon>
        <taxon>eudicotyledons</taxon>
        <taxon>Gunneridae</taxon>
        <taxon>Pentapetalae</taxon>
        <taxon>rosids</taxon>
        <taxon>fabids</taxon>
        <taxon>Malpighiales</taxon>
        <taxon>Salicaceae</taxon>
        <taxon>Saliceae</taxon>
        <taxon>Populus</taxon>
    </lineage>
</organism>
<evidence type="ECO:0000313" key="1">
    <source>
        <dbReference type="EMBL" id="PNS96940.1"/>
    </source>
</evidence>
<dbReference type="AlphaFoldDB" id="B9MX54"/>
<reference evidence="1 2" key="1">
    <citation type="journal article" date="2006" name="Science">
        <title>The genome of black cottonwood, Populus trichocarpa (Torr. &amp; Gray).</title>
        <authorList>
            <person name="Tuskan G.A."/>
            <person name="Difazio S."/>
            <person name="Jansson S."/>
            <person name="Bohlmann J."/>
            <person name="Grigoriev I."/>
            <person name="Hellsten U."/>
            <person name="Putnam N."/>
            <person name="Ralph S."/>
            <person name="Rombauts S."/>
            <person name="Salamov A."/>
            <person name="Schein J."/>
            <person name="Sterck L."/>
            <person name="Aerts A."/>
            <person name="Bhalerao R.R."/>
            <person name="Bhalerao R.P."/>
            <person name="Blaudez D."/>
            <person name="Boerjan W."/>
            <person name="Brun A."/>
            <person name="Brunner A."/>
            <person name="Busov V."/>
            <person name="Campbell M."/>
            <person name="Carlson J."/>
            <person name="Chalot M."/>
            <person name="Chapman J."/>
            <person name="Chen G.L."/>
            <person name="Cooper D."/>
            <person name="Coutinho P.M."/>
            <person name="Couturier J."/>
            <person name="Covert S."/>
            <person name="Cronk Q."/>
            <person name="Cunningham R."/>
            <person name="Davis J."/>
            <person name="Degroeve S."/>
            <person name="Dejardin A."/>
            <person name="Depamphilis C."/>
            <person name="Detter J."/>
            <person name="Dirks B."/>
            <person name="Dubchak I."/>
            <person name="Duplessis S."/>
            <person name="Ehlting J."/>
            <person name="Ellis B."/>
            <person name="Gendler K."/>
            <person name="Goodstein D."/>
            <person name="Gribskov M."/>
            <person name="Grimwood J."/>
            <person name="Groover A."/>
            <person name="Gunter L."/>
            <person name="Hamberger B."/>
            <person name="Heinze B."/>
            <person name="Helariutta Y."/>
            <person name="Henrissat B."/>
            <person name="Holligan D."/>
            <person name="Holt R."/>
            <person name="Huang W."/>
            <person name="Islam-Faridi N."/>
            <person name="Jones S."/>
            <person name="Jones-Rhoades M."/>
            <person name="Jorgensen R."/>
            <person name="Joshi C."/>
            <person name="Kangasjarvi J."/>
            <person name="Karlsson J."/>
            <person name="Kelleher C."/>
            <person name="Kirkpatrick R."/>
            <person name="Kirst M."/>
            <person name="Kohler A."/>
            <person name="Kalluri U."/>
            <person name="Larimer F."/>
            <person name="Leebens-Mack J."/>
            <person name="Leple J.C."/>
            <person name="Locascio P."/>
            <person name="Lou Y."/>
            <person name="Lucas S."/>
            <person name="Martin F."/>
            <person name="Montanini B."/>
            <person name="Napoli C."/>
            <person name="Nelson D.R."/>
            <person name="Nelson C."/>
            <person name="Nieminen K."/>
            <person name="Nilsson O."/>
            <person name="Pereda V."/>
            <person name="Peter G."/>
            <person name="Philippe R."/>
            <person name="Pilate G."/>
            <person name="Poliakov A."/>
            <person name="Razumovskaya J."/>
            <person name="Richardson P."/>
            <person name="Rinaldi C."/>
            <person name="Ritland K."/>
            <person name="Rouze P."/>
            <person name="Ryaboy D."/>
            <person name="Schmutz J."/>
            <person name="Schrader J."/>
            <person name="Segerman B."/>
            <person name="Shin H."/>
            <person name="Siddiqui A."/>
            <person name="Sterky F."/>
            <person name="Terry A."/>
            <person name="Tsai C.J."/>
            <person name="Uberbacher E."/>
            <person name="Unneberg P."/>
            <person name="Vahala J."/>
            <person name="Wall K."/>
            <person name="Wessler S."/>
            <person name="Yang G."/>
            <person name="Yin T."/>
            <person name="Douglas C."/>
            <person name="Marra M."/>
            <person name="Sandberg G."/>
            <person name="Van de Peer Y."/>
            <person name="Rokhsar D."/>
        </authorList>
    </citation>
    <scope>NUCLEOTIDE SEQUENCE [LARGE SCALE GENOMIC DNA]</scope>
    <source>
        <strain evidence="2">cv. Nisqually</strain>
    </source>
</reference>
<name>B9MX54_POPTR</name>